<dbReference type="InterPro" id="IPR007324">
    <property type="entry name" value="Sugar-bd_dom_put"/>
</dbReference>
<gene>
    <name evidence="7" type="ORF">DS031_00215</name>
</gene>
<dbReference type="RefSeq" id="WP_113803919.1">
    <property type="nucleotide sequence ID" value="NZ_QOCW01000001.1"/>
</dbReference>
<dbReference type="InterPro" id="IPR036388">
    <property type="entry name" value="WH-like_DNA-bd_sf"/>
</dbReference>
<dbReference type="Pfam" id="PF04198">
    <property type="entry name" value="Sugar-bind"/>
    <property type="match status" value="1"/>
</dbReference>
<dbReference type="Gene3D" id="3.40.50.1360">
    <property type="match status" value="1"/>
</dbReference>
<evidence type="ECO:0000259" key="6">
    <source>
        <dbReference type="Pfam" id="PF21715"/>
    </source>
</evidence>
<evidence type="ECO:0000259" key="5">
    <source>
        <dbReference type="Pfam" id="PF04198"/>
    </source>
</evidence>
<dbReference type="InterPro" id="IPR051054">
    <property type="entry name" value="SorC_transcr_regulators"/>
</dbReference>
<comment type="similarity">
    <text evidence="1">Belongs to the SorC transcriptional regulatory family.</text>
</comment>
<keyword evidence="3" id="KW-0238">DNA-binding</keyword>
<reference evidence="7 8" key="1">
    <citation type="submission" date="2018-07" db="EMBL/GenBank/DDBJ databases">
        <title>Lottiidibacillus patelloidae gen. nov., sp. nov., isolated from the intestinal tract of a marine limpet and the reclassification of B. taeanensis BH030017T, B. algicola KMM 3737T and B. hwajinpoensis SW-72T as genus Lottiidibacillus.</title>
        <authorList>
            <person name="Liu R."/>
            <person name="Huang Z."/>
        </authorList>
    </citation>
    <scope>NUCLEOTIDE SEQUENCE [LARGE SCALE GENOMIC DNA]</scope>
    <source>
        <strain evidence="7 8">BH030017</strain>
    </source>
</reference>
<dbReference type="PANTHER" id="PTHR34294:SF5">
    <property type="entry name" value="CENTRAL GLYCOLYTIC GENES REGULATOR"/>
    <property type="match status" value="1"/>
</dbReference>
<organism evidence="7 8">
    <name type="scientific">Bacillus taeanensis</name>
    <dbReference type="NCBI Taxonomy" id="273032"/>
    <lineage>
        <taxon>Bacteria</taxon>
        <taxon>Bacillati</taxon>
        <taxon>Bacillota</taxon>
        <taxon>Bacilli</taxon>
        <taxon>Bacillales</taxon>
        <taxon>Bacillaceae</taxon>
        <taxon>Bacillus</taxon>
    </lineage>
</organism>
<feature type="domain" description="Sugar-binding" evidence="5">
    <location>
        <begin position="90"/>
        <end position="337"/>
    </location>
</feature>
<dbReference type="InterPro" id="IPR037171">
    <property type="entry name" value="NagB/RpiA_transferase-like"/>
</dbReference>
<comment type="caution">
    <text evidence="7">The sequence shown here is derived from an EMBL/GenBank/DDBJ whole genome shotgun (WGS) entry which is preliminary data.</text>
</comment>
<keyword evidence="4" id="KW-0804">Transcription</keyword>
<dbReference type="SUPFAM" id="SSF100950">
    <property type="entry name" value="NagB/RpiA/CoA transferase-like"/>
    <property type="match status" value="1"/>
</dbReference>
<evidence type="ECO:0000256" key="4">
    <source>
        <dbReference type="ARBA" id="ARBA00023163"/>
    </source>
</evidence>
<evidence type="ECO:0000313" key="7">
    <source>
        <dbReference type="EMBL" id="RBW71619.1"/>
    </source>
</evidence>
<feature type="domain" description="CggR N-terminal DNA binding" evidence="6">
    <location>
        <begin position="18"/>
        <end position="88"/>
    </location>
</feature>
<dbReference type="InterPro" id="IPR036390">
    <property type="entry name" value="WH_DNA-bd_sf"/>
</dbReference>
<dbReference type="GO" id="GO:0030246">
    <property type="term" value="F:carbohydrate binding"/>
    <property type="evidence" value="ECO:0007669"/>
    <property type="project" value="InterPro"/>
</dbReference>
<dbReference type="OrthoDB" id="9793820at2"/>
<dbReference type="InterPro" id="IPR048715">
    <property type="entry name" value="CggR_N"/>
</dbReference>
<dbReference type="Proteomes" id="UP000253314">
    <property type="component" value="Unassembled WGS sequence"/>
</dbReference>
<protein>
    <submittedName>
        <fullName evidence="7">Uncharacterized protein</fullName>
    </submittedName>
</protein>
<evidence type="ECO:0000313" key="8">
    <source>
        <dbReference type="Proteomes" id="UP000253314"/>
    </source>
</evidence>
<dbReference type="GO" id="GO:0003677">
    <property type="term" value="F:DNA binding"/>
    <property type="evidence" value="ECO:0007669"/>
    <property type="project" value="UniProtKB-KW"/>
</dbReference>
<evidence type="ECO:0000256" key="3">
    <source>
        <dbReference type="ARBA" id="ARBA00023125"/>
    </source>
</evidence>
<name>A0A366Y3P5_9BACI</name>
<keyword evidence="2" id="KW-0805">Transcription regulation</keyword>
<evidence type="ECO:0000256" key="1">
    <source>
        <dbReference type="ARBA" id="ARBA00010466"/>
    </source>
</evidence>
<dbReference type="Pfam" id="PF21715">
    <property type="entry name" value="CggR_N"/>
    <property type="match status" value="1"/>
</dbReference>
<dbReference type="Gene3D" id="1.10.10.10">
    <property type="entry name" value="Winged helix-like DNA-binding domain superfamily/Winged helix DNA-binding domain"/>
    <property type="match status" value="1"/>
</dbReference>
<proteinExistence type="inferred from homology"/>
<dbReference type="PANTHER" id="PTHR34294">
    <property type="entry name" value="TRANSCRIPTIONAL REGULATOR-RELATED"/>
    <property type="match status" value="1"/>
</dbReference>
<dbReference type="EMBL" id="QOCW01000001">
    <property type="protein sequence ID" value="RBW71619.1"/>
    <property type="molecule type" value="Genomic_DNA"/>
</dbReference>
<evidence type="ECO:0000256" key="2">
    <source>
        <dbReference type="ARBA" id="ARBA00023015"/>
    </source>
</evidence>
<dbReference type="SUPFAM" id="SSF46785">
    <property type="entry name" value="Winged helix' DNA-binding domain"/>
    <property type="match status" value="1"/>
</dbReference>
<sequence length="338" mass="37408">MRSLLNVQKKLVPDLFDVMTKRYRILQYIRLMEPIGRRSLASSLDITERVLRSEVSFLKEQGLLDIAPQGMSLTKEGNYLFHHLEEVMKEISGLKALEEALKKRLQLSEVIVVPGDSDEASWVKKEMGRFAVAILKARLKNQAVIAVTGGTTLAAVAEMMTPEPRLELLFVPARGGLGEQVENQANTICAKMASKAMGDYRLLHVPDQLSEEAYQSLIAEPNVKERLELIQSARMVIHGIGEANTMAVRRKSSQKVQDKIAESEAVAEAFGYYFDQEGKVVHKVKTIGLQLDDLEKCETVIAVAGGTSKANAIDAYMKRGPKSILVTDEGAAKALLRE</sequence>
<keyword evidence="8" id="KW-1185">Reference proteome</keyword>
<accession>A0A366Y3P5</accession>
<dbReference type="AlphaFoldDB" id="A0A366Y3P5"/>